<organism evidence="1">
    <name type="scientific">Oryza brachyantha</name>
    <name type="common">malo sina</name>
    <dbReference type="NCBI Taxonomy" id="4533"/>
    <lineage>
        <taxon>Eukaryota</taxon>
        <taxon>Viridiplantae</taxon>
        <taxon>Streptophyta</taxon>
        <taxon>Embryophyta</taxon>
        <taxon>Tracheophyta</taxon>
        <taxon>Spermatophyta</taxon>
        <taxon>Magnoliopsida</taxon>
        <taxon>Liliopsida</taxon>
        <taxon>Poales</taxon>
        <taxon>Poaceae</taxon>
        <taxon>BOP clade</taxon>
        <taxon>Oryzoideae</taxon>
        <taxon>Oryzeae</taxon>
        <taxon>Oryzinae</taxon>
        <taxon>Oryza</taxon>
    </lineage>
</organism>
<dbReference type="Proteomes" id="UP000006038">
    <property type="component" value="Chromosome 11"/>
</dbReference>
<evidence type="ECO:0000313" key="1">
    <source>
        <dbReference type="EnsemblPlants" id="OB11G22850.1"/>
    </source>
</evidence>
<protein>
    <submittedName>
        <fullName evidence="1">Uncharacterized protein</fullName>
    </submittedName>
</protein>
<proteinExistence type="predicted"/>
<keyword evidence="2" id="KW-1185">Reference proteome</keyword>
<accession>J3N8Z9</accession>
<dbReference type="EnsemblPlants" id="OB11G22850.1">
    <property type="protein sequence ID" value="OB11G22850.1"/>
    <property type="gene ID" value="OB11G22850"/>
</dbReference>
<reference evidence="1" key="2">
    <citation type="submission" date="2013-04" db="UniProtKB">
        <authorList>
            <consortium name="EnsemblPlants"/>
        </authorList>
    </citation>
    <scope>IDENTIFICATION</scope>
</reference>
<dbReference type="Gramene" id="OB11G22850.1">
    <property type="protein sequence ID" value="OB11G22850.1"/>
    <property type="gene ID" value="OB11G22850"/>
</dbReference>
<sequence>MYVSDYFKKQHIHICAIKTESLACRFSSCISRYEDKCISLAFKNKIYAYLY</sequence>
<evidence type="ECO:0000313" key="2">
    <source>
        <dbReference type="Proteomes" id="UP000006038"/>
    </source>
</evidence>
<reference evidence="1" key="1">
    <citation type="journal article" date="2013" name="Nat. Commun.">
        <title>Whole-genome sequencing of Oryza brachyantha reveals mechanisms underlying Oryza genome evolution.</title>
        <authorList>
            <person name="Chen J."/>
            <person name="Huang Q."/>
            <person name="Gao D."/>
            <person name="Wang J."/>
            <person name="Lang Y."/>
            <person name="Liu T."/>
            <person name="Li B."/>
            <person name="Bai Z."/>
            <person name="Luis Goicoechea J."/>
            <person name="Liang C."/>
            <person name="Chen C."/>
            <person name="Zhang W."/>
            <person name="Sun S."/>
            <person name="Liao Y."/>
            <person name="Zhang X."/>
            <person name="Yang L."/>
            <person name="Song C."/>
            <person name="Wang M."/>
            <person name="Shi J."/>
            <person name="Liu G."/>
            <person name="Liu J."/>
            <person name="Zhou H."/>
            <person name="Zhou W."/>
            <person name="Yu Q."/>
            <person name="An N."/>
            <person name="Chen Y."/>
            <person name="Cai Q."/>
            <person name="Wang B."/>
            <person name="Liu B."/>
            <person name="Min J."/>
            <person name="Huang Y."/>
            <person name="Wu H."/>
            <person name="Li Z."/>
            <person name="Zhang Y."/>
            <person name="Yin Y."/>
            <person name="Song W."/>
            <person name="Jiang J."/>
            <person name="Jackson S.A."/>
            <person name="Wing R.A."/>
            <person name="Wang J."/>
            <person name="Chen M."/>
        </authorList>
    </citation>
    <scope>NUCLEOTIDE SEQUENCE [LARGE SCALE GENOMIC DNA]</scope>
    <source>
        <strain evidence="1">cv. IRGC 101232</strain>
    </source>
</reference>
<dbReference type="AlphaFoldDB" id="J3N8Z9"/>
<name>J3N8Z9_ORYBR</name>
<dbReference type="HOGENOM" id="CLU_3109590_0_0_1"/>